<dbReference type="PANTHER" id="PTHR46118">
    <property type="entry name" value="PROTEIN ABHD11"/>
    <property type="match status" value="1"/>
</dbReference>
<evidence type="ECO:0000313" key="7">
    <source>
        <dbReference type="EnsemblFungi" id="MVLG_02597T0"/>
    </source>
</evidence>
<dbReference type="Gene3D" id="3.60.21.10">
    <property type="match status" value="1"/>
</dbReference>
<dbReference type="Pfam" id="PF00149">
    <property type="entry name" value="Metallophos"/>
    <property type="match status" value="1"/>
</dbReference>
<proteinExistence type="inferred from homology"/>
<reference evidence="6" key="2">
    <citation type="submission" date="2010-11" db="EMBL/GenBank/DDBJ databases">
        <authorList>
            <consortium name="The Broad Institute Genome Sequencing Platform"/>
            <person name="Earl A."/>
            <person name="Ward D."/>
            <person name="Feldgarden M."/>
            <person name="Gevers D."/>
            <person name="Butler R."/>
            <person name="Young S.K."/>
            <person name="Zeng Q."/>
            <person name="Gargeya S."/>
            <person name="Fitzgerald M."/>
            <person name="Haas B."/>
            <person name="Abouelleil A."/>
            <person name="Alvarado L."/>
            <person name="Arachchi H.M."/>
            <person name="Berlin A."/>
            <person name="Brown A."/>
            <person name="Chapman S.B."/>
            <person name="Chen Z."/>
            <person name="Dunbar C."/>
            <person name="Freedman E."/>
            <person name="Gearin G."/>
            <person name="Gellesch M."/>
            <person name="Goldberg J."/>
            <person name="Griggs A."/>
            <person name="Gujja S."/>
            <person name="Heilman E."/>
            <person name="Heiman D."/>
            <person name="Howarth C."/>
            <person name="Larson L."/>
            <person name="Lui A."/>
            <person name="MacDonald P.J.P."/>
            <person name="Mehta T."/>
            <person name="Montmayeur A."/>
            <person name="Murphy C."/>
            <person name="Neiman D."/>
            <person name="Pearson M."/>
            <person name="Priest M."/>
            <person name="Roberts A."/>
            <person name="Saif S."/>
            <person name="Shea T."/>
            <person name="Shenoy N."/>
            <person name="Sisk P."/>
            <person name="Stolte C."/>
            <person name="Sykes S."/>
            <person name="White J."/>
            <person name="Yandava C."/>
            <person name="Wortman J."/>
            <person name="Nusbaum C."/>
            <person name="Birren B."/>
        </authorList>
    </citation>
    <scope>NUCLEOTIDE SEQUENCE</scope>
    <source>
        <strain evidence="6">P1A1 Lamole</strain>
    </source>
</reference>
<dbReference type="GO" id="GO:0052689">
    <property type="term" value="F:carboxylic ester hydrolase activity"/>
    <property type="evidence" value="ECO:0007669"/>
    <property type="project" value="TreeGrafter"/>
</dbReference>
<evidence type="ECO:0000313" key="6">
    <source>
        <dbReference type="EMBL" id="KDE07197.1"/>
    </source>
</evidence>
<name>U5H5M9_USTV1</name>
<evidence type="ECO:0008006" key="9">
    <source>
        <dbReference type="Google" id="ProtNLM"/>
    </source>
</evidence>
<dbReference type="CDD" id="cd07383">
    <property type="entry name" value="MPP_Dcr2"/>
    <property type="match status" value="1"/>
</dbReference>
<dbReference type="GO" id="GO:0005739">
    <property type="term" value="C:mitochondrion"/>
    <property type="evidence" value="ECO:0007669"/>
    <property type="project" value="TreeGrafter"/>
</dbReference>
<dbReference type="InterPro" id="IPR004843">
    <property type="entry name" value="Calcineurin-like_PHP"/>
</dbReference>
<keyword evidence="3" id="KW-0732">Signal</keyword>
<feature type="chain" id="PRO_5009724438" description="AB hydrolase-1 domain-containing protein" evidence="3">
    <location>
        <begin position="20"/>
        <end position="601"/>
    </location>
</feature>
<evidence type="ECO:0000256" key="3">
    <source>
        <dbReference type="SAM" id="SignalP"/>
    </source>
</evidence>
<evidence type="ECO:0000256" key="1">
    <source>
        <dbReference type="ARBA" id="ARBA00008645"/>
    </source>
</evidence>
<dbReference type="AlphaFoldDB" id="U5H5M9"/>
<feature type="domain" description="Calcineurin-like phosphoesterase" evidence="4">
    <location>
        <begin position="50"/>
        <end position="157"/>
    </location>
</feature>
<dbReference type="Pfam" id="PF00561">
    <property type="entry name" value="Abhydrolase_1"/>
    <property type="match status" value="1"/>
</dbReference>
<evidence type="ECO:0000313" key="8">
    <source>
        <dbReference type="Proteomes" id="UP000017200"/>
    </source>
</evidence>
<evidence type="ECO:0000259" key="4">
    <source>
        <dbReference type="Pfam" id="PF00149"/>
    </source>
</evidence>
<dbReference type="EnsemblFungi" id="MVLG_02597T0">
    <property type="protein sequence ID" value="MVLG_02597T0"/>
    <property type="gene ID" value="MVLG_02597"/>
</dbReference>
<accession>U5H5M9</accession>
<evidence type="ECO:0000256" key="2">
    <source>
        <dbReference type="ARBA" id="ARBA00022801"/>
    </source>
</evidence>
<dbReference type="SUPFAM" id="SSF56300">
    <property type="entry name" value="Metallo-dependent phosphatases"/>
    <property type="match status" value="1"/>
</dbReference>
<feature type="signal peptide" evidence="3">
    <location>
        <begin position="1"/>
        <end position="19"/>
    </location>
</feature>
<dbReference type="InterPro" id="IPR029052">
    <property type="entry name" value="Metallo-depent_PP-like"/>
</dbReference>
<dbReference type="OrthoDB" id="783096at2759"/>
<reference evidence="8" key="1">
    <citation type="submission" date="2010-11" db="EMBL/GenBank/DDBJ databases">
        <title>The genome sequence of Microbotryum violaceum strain p1A1 Lamole.</title>
        <authorList>
            <person name="Cuomo C."/>
            <person name="Perlin M."/>
            <person name="Young S.K."/>
            <person name="Zeng Q."/>
            <person name="Gargeya S."/>
            <person name="Alvarado L."/>
            <person name="Berlin A."/>
            <person name="Chapman S.B."/>
            <person name="Chen Z."/>
            <person name="Freedman E."/>
            <person name="Gellesch M."/>
            <person name="Goldberg J."/>
            <person name="Griggs A."/>
            <person name="Gujja S."/>
            <person name="Heilman E."/>
            <person name="Heiman D."/>
            <person name="Howarth C."/>
            <person name="Mehta T."/>
            <person name="Neiman D."/>
            <person name="Pearson M."/>
            <person name="Roberts A."/>
            <person name="Saif S."/>
            <person name="Shea T."/>
            <person name="Shenoy N."/>
            <person name="Sisk P."/>
            <person name="Stolte C."/>
            <person name="Sykes S."/>
            <person name="White J."/>
            <person name="Yandava C."/>
            <person name="Haas B."/>
            <person name="Nusbaum C."/>
            <person name="Birren B."/>
        </authorList>
    </citation>
    <scope>NUCLEOTIDE SEQUENCE [LARGE SCALE GENOMIC DNA]</scope>
    <source>
        <strain evidence="8">p1A1 Lamole</strain>
    </source>
</reference>
<dbReference type="Gene3D" id="3.40.50.1820">
    <property type="entry name" value="alpha/beta hydrolase"/>
    <property type="match status" value="1"/>
</dbReference>
<organism evidence="6">
    <name type="scientific">Microbotryum lychnidis-dioicae (strain p1A1 Lamole / MvSl-1064)</name>
    <name type="common">Anther smut fungus</name>
    <dbReference type="NCBI Taxonomy" id="683840"/>
    <lineage>
        <taxon>Eukaryota</taxon>
        <taxon>Fungi</taxon>
        <taxon>Dikarya</taxon>
        <taxon>Basidiomycota</taxon>
        <taxon>Pucciniomycotina</taxon>
        <taxon>Microbotryomycetes</taxon>
        <taxon>Microbotryales</taxon>
        <taxon>Microbotryaceae</taxon>
        <taxon>Microbotryum</taxon>
    </lineage>
</organism>
<dbReference type="PANTHER" id="PTHR46118:SF4">
    <property type="entry name" value="PROTEIN ABHD11"/>
    <property type="match status" value="1"/>
</dbReference>
<reference evidence="6 8" key="3">
    <citation type="journal article" date="2015" name="BMC Genomics">
        <title>Sex and parasites: genomic and transcriptomic analysis of Microbotryum lychnidis-dioicae, the biotrophic and plant-castrating anther smut fungus.</title>
        <authorList>
            <person name="Perlin M.H."/>
            <person name="Amselem J."/>
            <person name="Fontanillas E."/>
            <person name="Toh S.S."/>
            <person name="Chen Z."/>
            <person name="Goldberg J."/>
            <person name="Duplessis S."/>
            <person name="Henrissat B."/>
            <person name="Young S."/>
            <person name="Zeng Q."/>
            <person name="Aguileta G."/>
            <person name="Petit E."/>
            <person name="Badouin H."/>
            <person name="Andrews J."/>
            <person name="Razeeq D."/>
            <person name="Gabaldon T."/>
            <person name="Quesneville H."/>
            <person name="Giraud T."/>
            <person name="Hood M.E."/>
            <person name="Schultz D.J."/>
            <person name="Cuomo C.A."/>
        </authorList>
    </citation>
    <scope>NUCLEOTIDE SEQUENCE [LARGE SCALE GENOMIC DNA]</scope>
    <source>
        <strain evidence="8">p1A1 Lamole</strain>
        <strain evidence="6">P1A1 Lamole</strain>
    </source>
</reference>
<dbReference type="Proteomes" id="UP000017200">
    <property type="component" value="Unassembled WGS sequence"/>
</dbReference>
<dbReference type="InterPro" id="IPR000073">
    <property type="entry name" value="AB_hydrolase_1"/>
</dbReference>
<comment type="similarity">
    <text evidence="1">Belongs to the AB hydrolase superfamily.</text>
</comment>
<dbReference type="InParanoid" id="U5H5M9"/>
<gene>
    <name evidence="6" type="ORF">MVLG_02597</name>
</gene>
<protein>
    <recommendedName>
        <fullName evidence="9">AB hydrolase-1 domain-containing protein</fullName>
    </recommendedName>
</protein>
<dbReference type="SUPFAM" id="SSF53474">
    <property type="entry name" value="alpha/beta-Hydrolases"/>
    <property type="match status" value="1"/>
</dbReference>
<dbReference type="InterPro" id="IPR029058">
    <property type="entry name" value="AB_hydrolase_fold"/>
</dbReference>
<dbReference type="STRING" id="683840.U5H5M9"/>
<feature type="domain" description="AB hydrolase-1" evidence="5">
    <location>
        <begin position="369"/>
        <end position="586"/>
    </location>
</feature>
<sequence length="601" mass="67073">MVGSYTLLSALALSSVAAAFPGSKHCGPKPCKLCFNSRNNRLHFVNGVFRTTVFTDLHYGEAQGIEWEPWGKLQDDTSDHIMRTILQAEKPHLVVFNGDQVTGEGLLAENATDAYDNCLKVTVNSNTPFAAIYGNHDNAVNISHTQLYEHEKLNYKDLSMTQANPDSATDQNGIYNYVLPVFEDRTAKAPSLLLWFFDSRSGIFPNPNQYEDWVDAKVGPWIKSTADCILSTYKLRSLPPSLTFVHIPVSRMKQLQHGVVDLRPPSYRPVFINDDPVDSQGEHHLAVHKPDAPFWTALRDTLNGANENGVIATVVGHDHENDWCAESNTSHWPHCFARHTGQGGYGVQARGSRVIEVRSGLNRKNKETQAKGIAQHLGRDVITLDLRNHGLSPHAPEAAYSDLAGDVRKFIDDHKLRKICLVGHSMGGKVAMALTLEPHEQIKQLVVVDIAPGTGAISPEFRAYLTAMKEINDAKVMSRKEADAILAKTEPDLGVRQFLLTNLIRNSDSTPYSFRLPLDYLSKQIDEIGSFPFAPGTKEWTGPTLFLKGAKSKYINRRNIPLCEGYFPKMELKTLETGHWVHAEKPREFLQALEEFLDKNS</sequence>
<keyword evidence="8" id="KW-1185">Reference proteome</keyword>
<evidence type="ECO:0000259" key="5">
    <source>
        <dbReference type="Pfam" id="PF00561"/>
    </source>
</evidence>
<reference evidence="7" key="4">
    <citation type="submission" date="2015-06" db="UniProtKB">
        <authorList>
            <consortium name="EnsemblFungi"/>
        </authorList>
    </citation>
    <scope>IDENTIFICATION</scope>
</reference>
<dbReference type="EMBL" id="GL541662">
    <property type="protein sequence ID" value="KDE07197.1"/>
    <property type="molecule type" value="Genomic_DNA"/>
</dbReference>
<keyword evidence="2" id="KW-0378">Hydrolase</keyword>
<dbReference type="EMBL" id="AEIJ01000244">
    <property type="status" value="NOT_ANNOTATED_CDS"/>
    <property type="molecule type" value="Genomic_DNA"/>
</dbReference>
<dbReference type="HOGENOM" id="CLU_454319_0_0_1"/>